<dbReference type="PANTHER" id="PTHR43641:SF2">
    <property type="entry name" value="DEHYDRATASE YBIW-RELATED"/>
    <property type="match status" value="1"/>
</dbReference>
<dbReference type="PANTHER" id="PTHR43641">
    <property type="entry name" value="FORMATE ACETYLTRANSFERASE 3-RELATED"/>
    <property type="match status" value="1"/>
</dbReference>
<evidence type="ECO:0000313" key="7">
    <source>
        <dbReference type="Proteomes" id="UP000315827"/>
    </source>
</evidence>
<evidence type="ECO:0000256" key="1">
    <source>
        <dbReference type="ARBA" id="ARBA00022818"/>
    </source>
</evidence>
<sequence length="672" mass="76875">MKQYIRNCIKSVLPSFMYAYARHQVRLGFPVLKKGRFALLKDLYEYKCQYHVMPDKRTDFLSISRYQSSIIDNVKPDIDSYYIYPFDSHLIRIPKGMEIASLTPDYSYVLGLSLNAIADRLSGNTEFERGMRVLIKSIVSLGDRIQSLLRSSNNGRRKELSQMFPDLLYRPANSLDEALQKILFYNALLWQNRLWHNGLGRLDEILYPYYEQDLSIGVLTREEAKEKLKYFVLLLNRDMEAKSYSLLGDTGQVLLLGGIDKTGHDVSNELTEIFLELFAGLRLPDPKLILRVNDQTPEQIWKLSAECLVTGCGSPLLMNEELIMPLMERFGYAHEDCSEMGTSSCWEPLIIGKSFDQNNPVASIVPLIPIPQILRCEYTTFDELLNDYLTRLKDMIRKRTSTIQFDKSPILSLLYESCIEKKQDISNGGAIYYFHGMQVVGLPNAINSLLNIKEFVFDKRVLTLKTCADMLRHNYEGYDDYRLLFLGNSLKFGVPDPMVIDLTNKVTSSISEAISDVRMNGNPVKVGFSSPSYIGKARKCPASLDGRKYGEPFATHISPVSQDIDLPKILRFAETLDYSGNRLNGNVVDFTIPDAFRTHTNQLISLLKDSIKKGVYEIQLNVLDVESLKDARLHPEKYPYLVVRVWGFSAYFNDLPDEFKDNLIRRAEAYAS</sequence>
<protein>
    <submittedName>
        <fullName evidence="6">Pyruvate formate lyase</fullName>
    </submittedName>
</protein>
<reference evidence="6 7" key="1">
    <citation type="submission" date="2019-07" db="EMBL/GenBank/DDBJ databases">
        <title>Genome sequencing of Parabacteroides distasonis iSURF_7.</title>
        <authorList>
            <person name="Degefu H.N."/>
            <person name="Ruoff K.L."/>
            <person name="Price C.E."/>
            <person name="Valls R.A."/>
            <person name="O'Toole G.A."/>
        </authorList>
    </citation>
    <scope>NUCLEOTIDE SEQUENCE [LARGE SCALE GENOMIC DNA]</scope>
    <source>
        <strain evidence="6 7">CFPLTA003_1B</strain>
    </source>
</reference>
<evidence type="ECO:0000256" key="3">
    <source>
        <dbReference type="PROSITE-ProRule" id="PRU00493"/>
    </source>
</evidence>
<dbReference type="InterPro" id="IPR004184">
    <property type="entry name" value="PFL_dom"/>
</dbReference>
<name>A0A5C6KHV1_PARDI</name>
<evidence type="ECO:0000259" key="4">
    <source>
        <dbReference type="PROSITE" id="PS51149"/>
    </source>
</evidence>
<dbReference type="Proteomes" id="UP000315827">
    <property type="component" value="Unassembled WGS sequence"/>
</dbReference>
<proteinExistence type="predicted"/>
<gene>
    <name evidence="6" type="ORF">FSA05_12145</name>
</gene>
<dbReference type="Pfam" id="PF01228">
    <property type="entry name" value="Gly_radical"/>
    <property type="match status" value="1"/>
</dbReference>
<feature type="modified residue" description="Glycine radical" evidence="3">
    <location>
        <position position="647"/>
    </location>
</feature>
<keyword evidence="2 6" id="KW-0456">Lyase</keyword>
<keyword evidence="6" id="KW-0670">Pyruvate</keyword>
<dbReference type="GO" id="GO:0005829">
    <property type="term" value="C:cytosol"/>
    <property type="evidence" value="ECO:0007669"/>
    <property type="project" value="TreeGrafter"/>
</dbReference>
<dbReference type="PROSITE" id="PS51149">
    <property type="entry name" value="GLY_RADICAL_2"/>
    <property type="match status" value="1"/>
</dbReference>
<keyword evidence="1 3" id="KW-0556">Organic radical</keyword>
<dbReference type="InterPro" id="IPR001150">
    <property type="entry name" value="Gly_radical"/>
</dbReference>
<dbReference type="PROSITE" id="PS51554">
    <property type="entry name" value="PFL"/>
    <property type="match status" value="1"/>
</dbReference>
<evidence type="ECO:0000259" key="5">
    <source>
        <dbReference type="PROSITE" id="PS51554"/>
    </source>
</evidence>
<dbReference type="AlphaFoldDB" id="A0A5C6KHV1"/>
<feature type="domain" description="Glycine radical" evidence="4">
    <location>
        <begin position="539"/>
        <end position="672"/>
    </location>
</feature>
<comment type="caution">
    <text evidence="6">The sequence shown here is derived from an EMBL/GenBank/DDBJ whole genome shotgun (WGS) entry which is preliminary data.</text>
</comment>
<dbReference type="EMBL" id="VOHW01000006">
    <property type="protein sequence ID" value="TWV61378.1"/>
    <property type="molecule type" value="Genomic_DNA"/>
</dbReference>
<dbReference type="GO" id="GO:0016829">
    <property type="term" value="F:lyase activity"/>
    <property type="evidence" value="ECO:0007669"/>
    <property type="project" value="UniProtKB-KW"/>
</dbReference>
<dbReference type="InterPro" id="IPR051215">
    <property type="entry name" value="GRE"/>
</dbReference>
<dbReference type="SUPFAM" id="SSF51998">
    <property type="entry name" value="PFL-like glycyl radical enzymes"/>
    <property type="match status" value="1"/>
</dbReference>
<evidence type="ECO:0000313" key="6">
    <source>
        <dbReference type="EMBL" id="TWV61378.1"/>
    </source>
</evidence>
<evidence type="ECO:0000256" key="2">
    <source>
        <dbReference type="ARBA" id="ARBA00023239"/>
    </source>
</evidence>
<feature type="domain" description="PFL" evidence="5">
    <location>
        <begin position="1"/>
        <end position="548"/>
    </location>
</feature>
<dbReference type="Pfam" id="PF02901">
    <property type="entry name" value="PFL-like"/>
    <property type="match status" value="1"/>
</dbReference>
<organism evidence="6 7">
    <name type="scientific">Parabacteroides distasonis</name>
    <dbReference type="NCBI Taxonomy" id="823"/>
    <lineage>
        <taxon>Bacteria</taxon>
        <taxon>Pseudomonadati</taxon>
        <taxon>Bacteroidota</taxon>
        <taxon>Bacteroidia</taxon>
        <taxon>Bacteroidales</taxon>
        <taxon>Tannerellaceae</taxon>
        <taxon>Parabacteroides</taxon>
    </lineage>
</organism>
<dbReference type="Gene3D" id="3.20.70.20">
    <property type="match status" value="1"/>
</dbReference>
<accession>A0A5C6KHV1</accession>